<dbReference type="InterPro" id="IPR014001">
    <property type="entry name" value="Helicase_ATP-bd"/>
</dbReference>
<evidence type="ECO:0000256" key="2">
    <source>
        <dbReference type="ARBA" id="ARBA00022840"/>
    </source>
</evidence>
<dbReference type="Pfam" id="PF04851">
    <property type="entry name" value="ResIII"/>
    <property type="match status" value="1"/>
</dbReference>
<dbReference type="Proteomes" id="UP001234495">
    <property type="component" value="Unassembled WGS sequence"/>
</dbReference>
<dbReference type="PANTHER" id="PTHR30580">
    <property type="entry name" value="PRIMOSOMAL PROTEIN N"/>
    <property type="match status" value="1"/>
</dbReference>
<dbReference type="InterPro" id="IPR006935">
    <property type="entry name" value="Helicase/UvrB_N"/>
</dbReference>
<dbReference type="PROSITE" id="PS51194">
    <property type="entry name" value="HELICASE_CTER"/>
    <property type="match status" value="1"/>
</dbReference>
<feature type="domain" description="Helicase C-terminal" evidence="5">
    <location>
        <begin position="344"/>
        <end position="500"/>
    </location>
</feature>
<gene>
    <name evidence="6" type="ORF">J2S19_002729</name>
</gene>
<dbReference type="PANTHER" id="PTHR30580:SF1">
    <property type="entry name" value="COMF OPERON PROTEIN 1"/>
    <property type="match status" value="1"/>
</dbReference>
<evidence type="ECO:0000256" key="1">
    <source>
        <dbReference type="ARBA" id="ARBA00022741"/>
    </source>
</evidence>
<comment type="caution">
    <text evidence="6">The sequence shown here is derived from an EMBL/GenBank/DDBJ whole genome shotgun (WGS) entry which is preliminary data.</text>
</comment>
<feature type="domain" description="Helicase ATP-binding" evidence="4">
    <location>
        <begin position="164"/>
        <end position="316"/>
    </location>
</feature>
<proteinExistence type="predicted"/>
<name>A0ABT9ZGN0_9BACI</name>
<evidence type="ECO:0000259" key="4">
    <source>
        <dbReference type="PROSITE" id="PS51192"/>
    </source>
</evidence>
<dbReference type="CDD" id="cd17925">
    <property type="entry name" value="DEXDc_ComFA"/>
    <property type="match status" value="1"/>
</dbReference>
<reference evidence="6 7" key="1">
    <citation type="submission" date="2023-07" db="EMBL/GenBank/DDBJ databases">
        <title>Genomic Encyclopedia of Type Strains, Phase IV (KMG-IV): sequencing the most valuable type-strain genomes for metagenomic binning, comparative biology and taxonomic classification.</title>
        <authorList>
            <person name="Goeker M."/>
        </authorList>
    </citation>
    <scope>NUCLEOTIDE SEQUENCE [LARGE SCALE GENOMIC DNA]</scope>
    <source>
        <strain evidence="6 7">DSM 29005</strain>
    </source>
</reference>
<dbReference type="InterPro" id="IPR027417">
    <property type="entry name" value="P-loop_NTPase"/>
</dbReference>
<dbReference type="EMBL" id="JAUSUD010000012">
    <property type="protein sequence ID" value="MDQ0231446.1"/>
    <property type="molecule type" value="Genomic_DNA"/>
</dbReference>
<dbReference type="Pfam" id="PF00271">
    <property type="entry name" value="Helicase_C"/>
    <property type="match status" value="1"/>
</dbReference>
<dbReference type="RefSeq" id="WP_307342419.1">
    <property type="nucleotide sequence ID" value="NZ_JAUSUD010000012.1"/>
</dbReference>
<evidence type="ECO:0000259" key="5">
    <source>
        <dbReference type="PROSITE" id="PS51194"/>
    </source>
</evidence>
<dbReference type="InterPro" id="IPR001650">
    <property type="entry name" value="Helicase_C-like"/>
</dbReference>
<dbReference type="SUPFAM" id="SSF52540">
    <property type="entry name" value="P-loop containing nucleoside triphosphate hydrolases"/>
    <property type="match status" value="1"/>
</dbReference>
<evidence type="ECO:0000256" key="3">
    <source>
        <dbReference type="ARBA" id="ARBA00023125"/>
    </source>
</evidence>
<dbReference type="PROSITE" id="PS51192">
    <property type="entry name" value="HELICASE_ATP_BIND_1"/>
    <property type="match status" value="1"/>
</dbReference>
<sequence>MRFVLQDERLIPTFSVHEGLPISQHQTLPHTPLNKQFNYSTQLQQHLYGKELLLAEIPFPLETLHEHVNHGYVQLSHGITKQNYIYICKRCGSDTQSLFASFACSRCGEDHCHYCRNCIMMGRVSECTPFYRWVGPEITEKTEVLFDWEGELSQGQAYASKEVVTAIQGNRELLVWAVCGAGKTEVLFKGLEYSLLQGKRVCIATPRTDVVLELTPRLKKVFPNTKIAALYGGSEDRQRYANLYISTTHQLLRFKEAFDVIIVDEVDAFPYSMDKSLQYAVQKARKQISSLIYLTATPSKQWKKEVQQNKRQAVKIPARYHGHPLPVPTFIWCGNWQKRLKKKTLPQIVLKWLENQLNSKKQAFLFVPSVAIIDNVVDICRHYDERIEGVHAEDKQRKEKVQRFRNGEIPIIVTSTILERGVTIPNSDVAVLGSEDDIFTESALVQIAGRVGRSAKYPTGAVLFFHFGKTKAMVEARKNVKQMNEMARKSMETMDSSFNK</sequence>
<keyword evidence="3" id="KW-0238">DNA-binding</keyword>
<keyword evidence="1" id="KW-0547">Nucleotide-binding</keyword>
<organism evidence="6 7">
    <name type="scientific">Metabacillus malikii</name>
    <dbReference type="NCBI Taxonomy" id="1504265"/>
    <lineage>
        <taxon>Bacteria</taxon>
        <taxon>Bacillati</taxon>
        <taxon>Bacillota</taxon>
        <taxon>Bacilli</taxon>
        <taxon>Bacillales</taxon>
        <taxon>Bacillaceae</taxon>
        <taxon>Metabacillus</taxon>
    </lineage>
</organism>
<evidence type="ECO:0000313" key="6">
    <source>
        <dbReference type="EMBL" id="MDQ0231446.1"/>
    </source>
</evidence>
<keyword evidence="2" id="KW-0067">ATP-binding</keyword>
<keyword evidence="7" id="KW-1185">Reference proteome</keyword>
<protein>
    <submittedName>
        <fullName evidence="6">Competence protein ComFA</fullName>
    </submittedName>
</protein>
<dbReference type="SMART" id="SM00487">
    <property type="entry name" value="DEXDc"/>
    <property type="match status" value="1"/>
</dbReference>
<accession>A0ABT9ZGN0</accession>
<dbReference type="Gene3D" id="3.40.50.300">
    <property type="entry name" value="P-loop containing nucleotide triphosphate hydrolases"/>
    <property type="match status" value="2"/>
</dbReference>
<dbReference type="SMART" id="SM00490">
    <property type="entry name" value="HELICc"/>
    <property type="match status" value="1"/>
</dbReference>
<evidence type="ECO:0000313" key="7">
    <source>
        <dbReference type="Proteomes" id="UP001234495"/>
    </source>
</evidence>